<sequence>PSSTRLFGSNFGQPLGEAQNFARQWEIAESTVGRLLPPVLDMEDEKEQLSNAELIDWTLKWCEHCERLTGRTPIIYTYFSFIHTQLKEYVGDLTRYPLWLADYRGAPPQSSPRNIPSWPWLFWQFTGKGSVRGIRGECDRNVFRGTRAQLESLLE</sequence>
<gene>
    <name evidence="2" type="ORF">LCGC14_2609050</name>
</gene>
<evidence type="ECO:0000313" key="2">
    <source>
        <dbReference type="EMBL" id="KKL05140.1"/>
    </source>
</evidence>
<dbReference type="PANTHER" id="PTHR34135:SF2">
    <property type="entry name" value="LYSOZYME"/>
    <property type="match status" value="1"/>
</dbReference>
<dbReference type="PANTHER" id="PTHR34135">
    <property type="entry name" value="LYSOZYME"/>
    <property type="match status" value="1"/>
</dbReference>
<dbReference type="InterPro" id="IPR002053">
    <property type="entry name" value="Glyco_hydro_25"/>
</dbReference>
<dbReference type="GO" id="GO:0016052">
    <property type="term" value="P:carbohydrate catabolic process"/>
    <property type="evidence" value="ECO:0007669"/>
    <property type="project" value="TreeGrafter"/>
</dbReference>
<dbReference type="PROSITE" id="PS51904">
    <property type="entry name" value="GLYCOSYL_HYDROL_F25_2"/>
    <property type="match status" value="1"/>
</dbReference>
<dbReference type="SUPFAM" id="SSF51445">
    <property type="entry name" value="(Trans)glycosidases"/>
    <property type="match status" value="1"/>
</dbReference>
<dbReference type="GO" id="GO:0009253">
    <property type="term" value="P:peptidoglycan catabolic process"/>
    <property type="evidence" value="ECO:0007669"/>
    <property type="project" value="InterPro"/>
</dbReference>
<dbReference type="GO" id="GO:0003796">
    <property type="term" value="F:lysozyme activity"/>
    <property type="evidence" value="ECO:0007669"/>
    <property type="project" value="InterPro"/>
</dbReference>
<feature type="non-terminal residue" evidence="2">
    <location>
        <position position="1"/>
    </location>
</feature>
<dbReference type="CDD" id="cd00599">
    <property type="entry name" value="GH25_muramidase"/>
    <property type="match status" value="1"/>
</dbReference>
<accession>A0A0F9A6N1</accession>
<reference evidence="2" key="1">
    <citation type="journal article" date="2015" name="Nature">
        <title>Complex archaea that bridge the gap between prokaryotes and eukaryotes.</title>
        <authorList>
            <person name="Spang A."/>
            <person name="Saw J.H."/>
            <person name="Jorgensen S.L."/>
            <person name="Zaremba-Niedzwiedzka K."/>
            <person name="Martijn J."/>
            <person name="Lind A.E."/>
            <person name="van Eijk R."/>
            <person name="Schleper C."/>
            <person name="Guy L."/>
            <person name="Ettema T.J."/>
        </authorList>
    </citation>
    <scope>NUCLEOTIDE SEQUENCE</scope>
</reference>
<dbReference type="Gene3D" id="3.20.20.80">
    <property type="entry name" value="Glycosidases"/>
    <property type="match status" value="1"/>
</dbReference>
<evidence type="ECO:0000256" key="1">
    <source>
        <dbReference type="ARBA" id="ARBA00010646"/>
    </source>
</evidence>
<evidence type="ECO:0008006" key="3">
    <source>
        <dbReference type="Google" id="ProtNLM"/>
    </source>
</evidence>
<comment type="caution">
    <text evidence="2">The sequence shown here is derived from an EMBL/GenBank/DDBJ whole genome shotgun (WGS) entry which is preliminary data.</text>
</comment>
<comment type="similarity">
    <text evidence="1">Belongs to the glycosyl hydrolase 25 family.</text>
</comment>
<dbReference type="Pfam" id="PF01183">
    <property type="entry name" value="Glyco_hydro_25"/>
    <property type="match status" value="1"/>
</dbReference>
<proteinExistence type="inferred from homology"/>
<name>A0A0F9A6N1_9ZZZZ</name>
<protein>
    <recommendedName>
        <fullName evidence="3">Lysozyme</fullName>
    </recommendedName>
</protein>
<organism evidence="2">
    <name type="scientific">marine sediment metagenome</name>
    <dbReference type="NCBI Taxonomy" id="412755"/>
    <lineage>
        <taxon>unclassified sequences</taxon>
        <taxon>metagenomes</taxon>
        <taxon>ecological metagenomes</taxon>
    </lineage>
</organism>
<dbReference type="GO" id="GO:0016998">
    <property type="term" value="P:cell wall macromolecule catabolic process"/>
    <property type="evidence" value="ECO:0007669"/>
    <property type="project" value="InterPro"/>
</dbReference>
<dbReference type="InterPro" id="IPR017853">
    <property type="entry name" value="GH"/>
</dbReference>
<dbReference type="AlphaFoldDB" id="A0A0F9A6N1"/>
<dbReference type="EMBL" id="LAZR01044241">
    <property type="protein sequence ID" value="KKL05140.1"/>
    <property type="molecule type" value="Genomic_DNA"/>
</dbReference>